<evidence type="ECO:0000256" key="3">
    <source>
        <dbReference type="ARBA" id="ARBA00022777"/>
    </source>
</evidence>
<reference evidence="6 7" key="1">
    <citation type="submission" date="2023-09" db="EMBL/GenBank/DDBJ databases">
        <title>Microbacterium fusihabitans sp. nov., Microbacterium phycihabitans sp. nov., and Microbacterium cervinum sp. nov., isolated from dried seaweeds of beach.</title>
        <authorList>
            <person name="Lee S.D."/>
        </authorList>
    </citation>
    <scope>NUCLEOTIDE SEQUENCE [LARGE SCALE GENOMIC DNA]</scope>
    <source>
        <strain evidence="6 7">KSW2-29</strain>
    </source>
</reference>
<dbReference type="Gene3D" id="3.40.1190.20">
    <property type="match status" value="1"/>
</dbReference>
<keyword evidence="2" id="KW-0479">Metal-binding</keyword>
<name>A0ABU3SLX6_9MICO</name>
<dbReference type="Proteomes" id="UP001261125">
    <property type="component" value="Unassembled WGS sequence"/>
</dbReference>
<sequence length="422" mass="45174">MSETLSGDDLRTVDEARAKYAAVLGELDGLVRTAPLIGTGFSVCNDHICSVGEAEFAAIVEAQDDDDQEVRDLARWLHDRILNGRGGEVLAARRGFDWIARTFRGTPTMGGTGAQVSRVLASLGVQSVLALTDRTAVQLETMDDGLRVVGDDGDLHSPREITPSTERPNDPIFVFQFTQGVRLRAATDDADEVTTRRSTRIILRAPARTLDLDDAFAAYVEGQGVTTVLLSGFQTAAPSAVEPTRAWFEDRFAGLAERRRLVHFEIAEYESHEHARSTVTALAGFVNSLGMSLSELDQLASTSDPVEAAVAIANELGLDRLSVHADDFAFVVTTGDPALEEKALLTGCLLAATRAVTGAPVLPREMPAGTALGSLPASLHRESPDPRYRLVAVPSPYTPSPRVTLGLGDTFVAGMLLALAPR</sequence>
<evidence type="ECO:0000256" key="1">
    <source>
        <dbReference type="ARBA" id="ARBA00022679"/>
    </source>
</evidence>
<keyword evidence="1" id="KW-0808">Transferase</keyword>
<evidence type="ECO:0000256" key="5">
    <source>
        <dbReference type="ARBA" id="ARBA00023152"/>
    </source>
</evidence>
<gene>
    <name evidence="6" type="ORF">RWH44_08175</name>
</gene>
<accession>A0ABU3SLX6</accession>
<evidence type="ECO:0000256" key="2">
    <source>
        <dbReference type="ARBA" id="ARBA00022723"/>
    </source>
</evidence>
<comment type="caution">
    <text evidence="6">The sequence shown here is derived from an EMBL/GenBank/DDBJ whole genome shotgun (WGS) entry which is preliminary data.</text>
</comment>
<dbReference type="PROSITE" id="PS51255">
    <property type="entry name" value="ADPK"/>
    <property type="match status" value="1"/>
</dbReference>
<dbReference type="Gene3D" id="3.30.1110.20">
    <property type="match status" value="1"/>
</dbReference>
<evidence type="ECO:0000313" key="7">
    <source>
        <dbReference type="Proteomes" id="UP001261125"/>
    </source>
</evidence>
<keyword evidence="5" id="KW-0324">Glycolysis</keyword>
<dbReference type="InterPro" id="IPR029056">
    <property type="entry name" value="Ribokinase-like"/>
</dbReference>
<dbReference type="RefSeq" id="WP_316004189.1">
    <property type="nucleotide sequence ID" value="NZ_JAWDIT010000002.1"/>
</dbReference>
<dbReference type="SUPFAM" id="SSF53613">
    <property type="entry name" value="Ribokinase-like"/>
    <property type="match status" value="1"/>
</dbReference>
<keyword evidence="7" id="KW-1185">Reference proteome</keyword>
<proteinExistence type="predicted"/>
<protein>
    <submittedName>
        <fullName evidence="6">ADP-dependent glucokinase/phosphofructokinase</fullName>
    </submittedName>
</protein>
<keyword evidence="4" id="KW-0460">Magnesium</keyword>
<dbReference type="Pfam" id="PF04587">
    <property type="entry name" value="ADP_PFK_GK"/>
    <property type="match status" value="1"/>
</dbReference>
<dbReference type="InterPro" id="IPR007666">
    <property type="entry name" value="ADP_PFK/GK"/>
</dbReference>
<dbReference type="EMBL" id="JAWDIT010000002">
    <property type="protein sequence ID" value="MDU0345681.1"/>
    <property type="molecule type" value="Genomic_DNA"/>
</dbReference>
<keyword evidence="3" id="KW-0418">Kinase</keyword>
<evidence type="ECO:0000256" key="4">
    <source>
        <dbReference type="ARBA" id="ARBA00022842"/>
    </source>
</evidence>
<evidence type="ECO:0000313" key="6">
    <source>
        <dbReference type="EMBL" id="MDU0345681.1"/>
    </source>
</evidence>
<organism evidence="6 7">
    <name type="scientific">Microbacterium phycohabitans</name>
    <dbReference type="NCBI Taxonomy" id="3075993"/>
    <lineage>
        <taxon>Bacteria</taxon>
        <taxon>Bacillati</taxon>
        <taxon>Actinomycetota</taxon>
        <taxon>Actinomycetes</taxon>
        <taxon>Micrococcales</taxon>
        <taxon>Microbacteriaceae</taxon>
        <taxon>Microbacterium</taxon>
    </lineage>
</organism>